<evidence type="ECO:0000256" key="4">
    <source>
        <dbReference type="ARBA" id="ARBA00022614"/>
    </source>
</evidence>
<dbReference type="SMART" id="SM00369">
    <property type="entry name" value="LRR_TYP"/>
    <property type="match status" value="8"/>
</dbReference>
<dbReference type="OrthoDB" id="442066at2759"/>
<dbReference type="PANTHER" id="PTHR48061:SF2">
    <property type="entry name" value="RECEPTOR LIKE PROTEIN 30-LIKE"/>
    <property type="match status" value="1"/>
</dbReference>
<feature type="signal peptide" evidence="12">
    <location>
        <begin position="1"/>
        <end position="22"/>
    </location>
</feature>
<accession>A0A1R3J165</accession>
<evidence type="ECO:0000313" key="15">
    <source>
        <dbReference type="Proteomes" id="UP000187203"/>
    </source>
</evidence>
<evidence type="ECO:0000256" key="1">
    <source>
        <dbReference type="ARBA" id="ARBA00004251"/>
    </source>
</evidence>
<dbReference type="EMBL" id="AWUE01017048">
    <property type="protein sequence ID" value="OMO88563.1"/>
    <property type="molecule type" value="Genomic_DNA"/>
</dbReference>
<keyword evidence="4" id="KW-0433">Leucine-rich repeat</keyword>
<keyword evidence="7" id="KW-0677">Repeat</keyword>
<dbReference type="InterPro" id="IPR003591">
    <property type="entry name" value="Leu-rich_rpt_typical-subtyp"/>
</dbReference>
<evidence type="ECO:0000256" key="9">
    <source>
        <dbReference type="ARBA" id="ARBA00023136"/>
    </source>
</evidence>
<dbReference type="Pfam" id="PF13855">
    <property type="entry name" value="LRR_8"/>
    <property type="match status" value="3"/>
</dbReference>
<feature type="domain" description="Leucine-rich repeat-containing N-terminal plant-type" evidence="13">
    <location>
        <begin position="40"/>
        <end position="85"/>
    </location>
</feature>
<reference evidence="15" key="1">
    <citation type="submission" date="2013-09" db="EMBL/GenBank/DDBJ databases">
        <title>Corchorus olitorius genome sequencing.</title>
        <authorList>
            <person name="Alam M."/>
            <person name="Haque M.S."/>
            <person name="Islam M.S."/>
            <person name="Emdad E.M."/>
            <person name="Islam M.M."/>
            <person name="Ahmed B."/>
            <person name="Halim A."/>
            <person name="Hossen Q.M.M."/>
            <person name="Hossain M.Z."/>
            <person name="Ahmed R."/>
            <person name="Khan M.M."/>
            <person name="Islam R."/>
            <person name="Rashid M.M."/>
            <person name="Khan S.A."/>
            <person name="Rahman M.S."/>
            <person name="Alam M."/>
            <person name="Yahiya A.S."/>
            <person name="Khan M.S."/>
            <person name="Azam M.S."/>
            <person name="Haque T."/>
            <person name="Lashkar M.Z.H."/>
            <person name="Akhand A.I."/>
            <person name="Morshed G."/>
            <person name="Roy S."/>
            <person name="Uddin K.S."/>
            <person name="Rabeya T."/>
            <person name="Hossain A.S."/>
            <person name="Chowdhury A."/>
            <person name="Snigdha A.R."/>
            <person name="Mortoza M.S."/>
            <person name="Matin S.A."/>
            <person name="Hoque S.M.E."/>
            <person name="Islam M.K."/>
            <person name="Roy D.K."/>
            <person name="Haider R."/>
            <person name="Moosa M.M."/>
            <person name="Elias S.M."/>
            <person name="Hasan A.M."/>
            <person name="Jahan S."/>
            <person name="Shafiuddin M."/>
            <person name="Mahmood N."/>
            <person name="Shommy N.S."/>
        </authorList>
    </citation>
    <scope>NUCLEOTIDE SEQUENCE [LARGE SCALE GENOMIC DNA]</scope>
    <source>
        <strain evidence="15">cv. O-4</strain>
    </source>
</reference>
<evidence type="ECO:0000256" key="10">
    <source>
        <dbReference type="ARBA" id="ARBA00023170"/>
    </source>
</evidence>
<dbReference type="AlphaFoldDB" id="A0A1R3J165"/>
<dbReference type="Pfam" id="PF08263">
    <property type="entry name" value="LRRNT_2"/>
    <property type="match status" value="1"/>
</dbReference>
<comment type="similarity">
    <text evidence="2">Belongs to the RLP family.</text>
</comment>
<dbReference type="PRINTS" id="PR00019">
    <property type="entry name" value="LEURICHRPT"/>
</dbReference>
<evidence type="ECO:0000259" key="13">
    <source>
        <dbReference type="Pfam" id="PF08263"/>
    </source>
</evidence>
<organism evidence="14 15">
    <name type="scientific">Corchorus olitorius</name>
    <dbReference type="NCBI Taxonomy" id="93759"/>
    <lineage>
        <taxon>Eukaryota</taxon>
        <taxon>Viridiplantae</taxon>
        <taxon>Streptophyta</taxon>
        <taxon>Embryophyta</taxon>
        <taxon>Tracheophyta</taxon>
        <taxon>Spermatophyta</taxon>
        <taxon>Magnoliopsida</taxon>
        <taxon>eudicotyledons</taxon>
        <taxon>Gunneridae</taxon>
        <taxon>Pentapetalae</taxon>
        <taxon>rosids</taxon>
        <taxon>malvids</taxon>
        <taxon>Malvales</taxon>
        <taxon>Malvaceae</taxon>
        <taxon>Grewioideae</taxon>
        <taxon>Apeibeae</taxon>
        <taxon>Corchorus</taxon>
    </lineage>
</organism>
<sequence>MGNLRIPFLLFATLILLSSSISFVLCISQFQTSHQNHCLDDQRSALVELQLGLYHSHNFTNFSSKAELWDHLTTDCCTWKGVTCDGLGHVIGLDVSYRNLSGSFQSIFNLHHLQKLNLAGNNFFNNSLFPSLFERLANLTHLNLSASCFHGQIPLGFSYLTRLVSLDLSFQDMCYWRYYLYESGYYDFPALKLEKPNLETMIKNMSSLTELYLDRVNISTQSSDWCETISLSLPKLRVLSLSRCGLTEIFLSPKMQRLDISDNFVLGGVLPEFPINNSSLQVLSLFGTNFSGKLPESIGNLKLLTSLAISSRQFSGPIPSSIANLSNLVVLFLDSNNFSGQIPPFHRSGVPNLSFLSLCGNSLSGSIPSIFTLPSLRGLDLSGNQLDGEIDEFTNSSSSLIQYVYLSENHLRGSIPDSIFHLPMLEELDIGYNSFDSMKLDLFFQINNLRWLELSNISLLIGSDNNKSLILPQLEGLSLRSCNLTEFPEFIKAQDKLADLDLSNNQIHGFVPNWLWKLPTLSDLSLSFNAIDFPKQIPFGDANSSFPMLQRLDLRSCNIKAAQLRILRVSDNRLEGKLPTSLANCTKLMVLDVGNNTMYDSFPFWLGKLPALEVLVLWENRFYGEIEHLVEHGNVFPALDVLDIASNNFSGEVVSLDFLQATQLRTLKIGGNKFQGKLPTSFANCTKLEVLDLGNNMVHDTFPYWLEKVPSLKVLILRGNRFYGTIESSGISENVFPMLRILDIASNNFSGVLPIQFFQSLRGMMQITDGSRSKPDYIGEDYYQDSVTIVNKGFEILYEKILTILAGLDISNNNFHGPIPEEVKYLKSLKMLNFSHNSFYGPVPALEDLTELESLDLSSNNLSGKIPAQLTSLTFLAALNLSYNQLEGSIPQSNQFNTFTNDSYQGNPRLCGPPLTRRCNEVSVPTPPPTREDVESWGDGISVWKIGLIGYASGLVIGLSVGFTVLNEFGNRWLDNFTRNKKRRRRRSR</sequence>
<evidence type="ECO:0000313" key="14">
    <source>
        <dbReference type="EMBL" id="OMO88563.1"/>
    </source>
</evidence>
<dbReference type="InterPro" id="IPR001611">
    <property type="entry name" value="Leu-rich_rpt"/>
</dbReference>
<dbReference type="PANTHER" id="PTHR48061">
    <property type="entry name" value="LEUCINE-RICH REPEAT RECEPTOR PROTEIN KINASE EMS1-LIKE-RELATED"/>
    <property type="match status" value="1"/>
</dbReference>
<dbReference type="PROSITE" id="PS51450">
    <property type="entry name" value="LRR"/>
    <property type="match status" value="1"/>
</dbReference>
<dbReference type="InterPro" id="IPR032675">
    <property type="entry name" value="LRR_dom_sf"/>
</dbReference>
<keyword evidence="3" id="KW-1003">Cell membrane</keyword>
<evidence type="ECO:0000256" key="7">
    <source>
        <dbReference type="ARBA" id="ARBA00022737"/>
    </source>
</evidence>
<gene>
    <name evidence="14" type="ORF">COLO4_20210</name>
</gene>
<dbReference type="STRING" id="93759.A0A1R3J165"/>
<keyword evidence="9" id="KW-0472">Membrane</keyword>
<keyword evidence="11" id="KW-0325">Glycoprotein</keyword>
<dbReference type="Proteomes" id="UP000187203">
    <property type="component" value="Unassembled WGS sequence"/>
</dbReference>
<evidence type="ECO:0000256" key="6">
    <source>
        <dbReference type="ARBA" id="ARBA00022729"/>
    </source>
</evidence>
<evidence type="ECO:0000256" key="2">
    <source>
        <dbReference type="ARBA" id="ARBA00009592"/>
    </source>
</evidence>
<dbReference type="SUPFAM" id="SSF52058">
    <property type="entry name" value="L domain-like"/>
    <property type="match status" value="2"/>
</dbReference>
<feature type="chain" id="PRO_5010261784" description="Leucine-rich repeat-containing N-terminal plant-type domain-containing protein" evidence="12">
    <location>
        <begin position="23"/>
        <end position="989"/>
    </location>
</feature>
<keyword evidence="10" id="KW-0675">Receptor</keyword>
<keyword evidence="6 12" id="KW-0732">Signal</keyword>
<dbReference type="FunFam" id="3.80.10.10:FF:000213">
    <property type="entry name" value="Tyrosine-sulfated glycopeptide receptor 1"/>
    <property type="match status" value="1"/>
</dbReference>
<evidence type="ECO:0000256" key="8">
    <source>
        <dbReference type="ARBA" id="ARBA00022989"/>
    </source>
</evidence>
<dbReference type="SUPFAM" id="SSF52047">
    <property type="entry name" value="RNI-like"/>
    <property type="match status" value="1"/>
</dbReference>
<dbReference type="InterPro" id="IPR046956">
    <property type="entry name" value="RLP23-like"/>
</dbReference>
<proteinExistence type="inferred from homology"/>
<dbReference type="InterPro" id="IPR013210">
    <property type="entry name" value="LRR_N_plant-typ"/>
</dbReference>
<comment type="caution">
    <text evidence="14">The sequence shown here is derived from an EMBL/GenBank/DDBJ whole genome shotgun (WGS) entry which is preliminary data.</text>
</comment>
<dbReference type="FunFam" id="3.80.10.10:FF:000383">
    <property type="entry name" value="Leucine-rich repeat receptor protein kinase EMS1"/>
    <property type="match status" value="1"/>
</dbReference>
<comment type="subcellular location">
    <subcellularLocation>
        <location evidence="1">Cell membrane</location>
        <topology evidence="1">Single-pass type I membrane protein</topology>
    </subcellularLocation>
</comment>
<evidence type="ECO:0000256" key="5">
    <source>
        <dbReference type="ARBA" id="ARBA00022692"/>
    </source>
</evidence>
<evidence type="ECO:0000256" key="12">
    <source>
        <dbReference type="SAM" id="SignalP"/>
    </source>
</evidence>
<keyword evidence="5" id="KW-0812">Transmembrane</keyword>
<name>A0A1R3J165_9ROSI</name>
<keyword evidence="8" id="KW-1133">Transmembrane helix</keyword>
<dbReference type="GO" id="GO:0005886">
    <property type="term" value="C:plasma membrane"/>
    <property type="evidence" value="ECO:0007669"/>
    <property type="project" value="UniProtKB-SubCell"/>
</dbReference>
<evidence type="ECO:0000256" key="3">
    <source>
        <dbReference type="ARBA" id="ARBA00022475"/>
    </source>
</evidence>
<dbReference type="Pfam" id="PF00560">
    <property type="entry name" value="LRR_1"/>
    <property type="match status" value="4"/>
</dbReference>
<protein>
    <recommendedName>
        <fullName evidence="13">Leucine-rich repeat-containing N-terminal plant-type domain-containing protein</fullName>
    </recommendedName>
</protein>
<evidence type="ECO:0000256" key="11">
    <source>
        <dbReference type="ARBA" id="ARBA00023180"/>
    </source>
</evidence>
<dbReference type="Gene3D" id="3.80.10.10">
    <property type="entry name" value="Ribonuclease Inhibitor"/>
    <property type="match status" value="4"/>
</dbReference>
<keyword evidence="15" id="KW-1185">Reference proteome</keyword>